<dbReference type="Proteomes" id="UP000427820">
    <property type="component" value="Chromosome"/>
</dbReference>
<dbReference type="PANTHER" id="PTHR43245:SF58">
    <property type="entry name" value="BLL5923 PROTEIN"/>
    <property type="match status" value="1"/>
</dbReference>
<gene>
    <name evidence="2" type="ORF">D3795_00050</name>
</gene>
<dbReference type="InterPro" id="IPR036291">
    <property type="entry name" value="NAD(P)-bd_dom_sf"/>
</dbReference>
<dbReference type="SUPFAM" id="SSF51735">
    <property type="entry name" value="NAD(P)-binding Rossmann-fold domains"/>
    <property type="match status" value="1"/>
</dbReference>
<keyword evidence="3" id="KW-1185">Reference proteome</keyword>
<sequence>MGTRVKLTNILVTGSSGFVGRHLVKKLSEIGVSFNSLDRARFLATHEIPTEKCEIVIHLAGRAHVLREKSADPYKEFYTANCKFAIDVAKAASTKGLKRFVYVSSIGVFGKSCSINALTEASGVEPKEHYSTSKLEAEGELTLLSRELGFELVIVRPALVYGYDSPGNINRLLALVEKLPVIPIAEKTNKRALVYVENLVDFLLLTTNHPRAAGKAFNIADDSISTHEILSGFAKGMKKKPILFAGPRIIWKLIFFLTGKTKMYEQLFESLVIDMSYAQKELGWQPKFETGIALENTGQMFIKGKYS</sequence>
<dbReference type="Pfam" id="PF01370">
    <property type="entry name" value="Epimerase"/>
    <property type="match status" value="1"/>
</dbReference>
<protein>
    <submittedName>
        <fullName evidence="2">NAD-dependent epimerase/dehydratase family protein</fullName>
    </submittedName>
</protein>
<feature type="domain" description="NAD-dependent epimerase/dehydratase" evidence="1">
    <location>
        <begin position="10"/>
        <end position="220"/>
    </location>
</feature>
<dbReference type="KEGG" id="panm:D3795_00050"/>
<organism evidence="2 3">
    <name type="scientific">Pseudidiomarina andamanensis</name>
    <dbReference type="NCBI Taxonomy" id="1940690"/>
    <lineage>
        <taxon>Bacteria</taxon>
        <taxon>Pseudomonadati</taxon>
        <taxon>Pseudomonadota</taxon>
        <taxon>Gammaproteobacteria</taxon>
        <taxon>Alteromonadales</taxon>
        <taxon>Idiomarinaceae</taxon>
        <taxon>Pseudidiomarina</taxon>
    </lineage>
</organism>
<reference evidence="2 3" key="1">
    <citation type="submission" date="2018-09" db="EMBL/GenBank/DDBJ databases">
        <title>Whole genome sequencing of Idiomarina andamanensis W-5T (LMG 29773T= JCM 31645T).</title>
        <authorList>
            <person name="Das S.K."/>
        </authorList>
    </citation>
    <scope>NUCLEOTIDE SEQUENCE [LARGE SCALE GENOMIC DNA]</scope>
    <source>
        <strain evidence="2 3">W-5T</strain>
    </source>
</reference>
<dbReference type="InterPro" id="IPR050177">
    <property type="entry name" value="Lipid_A_modif_metabolic_enz"/>
</dbReference>
<accession>A0AA92IKM9</accession>
<evidence type="ECO:0000313" key="3">
    <source>
        <dbReference type="Proteomes" id="UP000427820"/>
    </source>
</evidence>
<name>A0AA92IKM9_9GAMM</name>
<dbReference type="AlphaFoldDB" id="A0AA92IKM9"/>
<dbReference type="InterPro" id="IPR001509">
    <property type="entry name" value="Epimerase_deHydtase"/>
</dbReference>
<evidence type="ECO:0000313" key="2">
    <source>
        <dbReference type="EMBL" id="QGT94678.1"/>
    </source>
</evidence>
<dbReference type="Gene3D" id="3.40.50.720">
    <property type="entry name" value="NAD(P)-binding Rossmann-like Domain"/>
    <property type="match status" value="1"/>
</dbReference>
<dbReference type="EMBL" id="CP032551">
    <property type="protein sequence ID" value="QGT94678.1"/>
    <property type="molecule type" value="Genomic_DNA"/>
</dbReference>
<dbReference type="PANTHER" id="PTHR43245">
    <property type="entry name" value="BIFUNCTIONAL POLYMYXIN RESISTANCE PROTEIN ARNA"/>
    <property type="match status" value="1"/>
</dbReference>
<evidence type="ECO:0000259" key="1">
    <source>
        <dbReference type="Pfam" id="PF01370"/>
    </source>
</evidence>
<proteinExistence type="predicted"/>